<feature type="compositionally biased region" description="Basic and acidic residues" evidence="1">
    <location>
        <begin position="212"/>
        <end position="237"/>
    </location>
</feature>
<gene>
    <name evidence="2" type="ORF">LCGC14_0838100</name>
</gene>
<protein>
    <submittedName>
        <fullName evidence="2">Uncharacterized protein</fullName>
    </submittedName>
</protein>
<evidence type="ECO:0000313" key="2">
    <source>
        <dbReference type="EMBL" id="KKN30037.1"/>
    </source>
</evidence>
<comment type="caution">
    <text evidence="2">The sequence shown here is derived from an EMBL/GenBank/DDBJ whole genome shotgun (WGS) entry which is preliminary data.</text>
</comment>
<feature type="region of interest" description="Disordered" evidence="1">
    <location>
        <begin position="209"/>
        <end position="237"/>
    </location>
</feature>
<organism evidence="2">
    <name type="scientific">marine sediment metagenome</name>
    <dbReference type="NCBI Taxonomy" id="412755"/>
    <lineage>
        <taxon>unclassified sequences</taxon>
        <taxon>metagenomes</taxon>
        <taxon>ecological metagenomes</taxon>
    </lineage>
</organism>
<name>A0A0F9PZ75_9ZZZZ</name>
<proteinExistence type="predicted"/>
<accession>A0A0F9PZ75</accession>
<feature type="region of interest" description="Disordered" evidence="1">
    <location>
        <begin position="27"/>
        <end position="110"/>
    </location>
</feature>
<feature type="compositionally biased region" description="Basic and acidic residues" evidence="1">
    <location>
        <begin position="44"/>
        <end position="59"/>
    </location>
</feature>
<reference evidence="2" key="1">
    <citation type="journal article" date="2015" name="Nature">
        <title>Complex archaea that bridge the gap between prokaryotes and eukaryotes.</title>
        <authorList>
            <person name="Spang A."/>
            <person name="Saw J.H."/>
            <person name="Jorgensen S.L."/>
            <person name="Zaremba-Niedzwiedzka K."/>
            <person name="Martijn J."/>
            <person name="Lind A.E."/>
            <person name="van Eijk R."/>
            <person name="Schleper C."/>
            <person name="Guy L."/>
            <person name="Ettema T.J."/>
        </authorList>
    </citation>
    <scope>NUCLEOTIDE SEQUENCE</scope>
</reference>
<sequence length="237" mass="25629">MGKVDNIADALTKEMPEPQVNVVAMEQENAANTADAQEKTAGLVDREGQPYDPARHETGGDGGPILNKDGTIRMKRGMGTPRSRLAEPRPQVSRAADGTPLSAPATTPTDTGRQIAESIFALGQLIGGDEWAPIINEKYGIDERAQMQSAWVVYCEAKGMSDLPPGIVVAITMIGYAVPRFAMPKTKSRWQRAKQWTVNLYFKWSNRGAAQSDRRGNGERKNDTGDKSGAKVSGKGD</sequence>
<evidence type="ECO:0000256" key="1">
    <source>
        <dbReference type="SAM" id="MobiDB-lite"/>
    </source>
</evidence>
<dbReference type="EMBL" id="LAZR01002440">
    <property type="protein sequence ID" value="KKN30037.1"/>
    <property type="molecule type" value="Genomic_DNA"/>
</dbReference>
<dbReference type="AlphaFoldDB" id="A0A0F9PZ75"/>